<reference evidence="1" key="1">
    <citation type="submission" date="2023-07" db="EMBL/GenBank/DDBJ databases">
        <title>Chromosome-level genome assembly of Artemia franciscana.</title>
        <authorList>
            <person name="Jo E."/>
        </authorList>
    </citation>
    <scope>NUCLEOTIDE SEQUENCE</scope>
    <source>
        <tissue evidence="1">Whole body</tissue>
    </source>
</reference>
<organism evidence="1 2">
    <name type="scientific">Artemia franciscana</name>
    <name type="common">Brine shrimp</name>
    <name type="synonym">Artemia sanfranciscana</name>
    <dbReference type="NCBI Taxonomy" id="6661"/>
    <lineage>
        <taxon>Eukaryota</taxon>
        <taxon>Metazoa</taxon>
        <taxon>Ecdysozoa</taxon>
        <taxon>Arthropoda</taxon>
        <taxon>Crustacea</taxon>
        <taxon>Branchiopoda</taxon>
        <taxon>Anostraca</taxon>
        <taxon>Artemiidae</taxon>
        <taxon>Artemia</taxon>
    </lineage>
</organism>
<name>A0AA88LEW0_ARTSF</name>
<evidence type="ECO:0000313" key="2">
    <source>
        <dbReference type="Proteomes" id="UP001187531"/>
    </source>
</evidence>
<evidence type="ECO:0000313" key="1">
    <source>
        <dbReference type="EMBL" id="KAK2719010.1"/>
    </source>
</evidence>
<protein>
    <submittedName>
        <fullName evidence="1">Uncharacterized protein</fullName>
    </submittedName>
</protein>
<proteinExistence type="predicted"/>
<dbReference type="AlphaFoldDB" id="A0AA88LEW0"/>
<dbReference type="EMBL" id="JAVRJZ010000009">
    <property type="protein sequence ID" value="KAK2719010.1"/>
    <property type="molecule type" value="Genomic_DNA"/>
</dbReference>
<sequence>MHSFFWIDDVFFTGLLAAKSNLPRFTEPIFIAPSNAYNLTEINETKLNFNATETFIKRPVGPTQISEASVLHRLCGNCEQ</sequence>
<gene>
    <name evidence="1" type="ORF">QYM36_006133</name>
</gene>
<dbReference type="Proteomes" id="UP001187531">
    <property type="component" value="Unassembled WGS sequence"/>
</dbReference>
<comment type="caution">
    <text evidence="1">The sequence shown here is derived from an EMBL/GenBank/DDBJ whole genome shotgun (WGS) entry which is preliminary data.</text>
</comment>
<keyword evidence="2" id="KW-1185">Reference proteome</keyword>
<accession>A0AA88LEW0</accession>